<evidence type="ECO:0000313" key="3">
    <source>
        <dbReference type="EnsemblProtists" id="EKX53825"/>
    </source>
</evidence>
<dbReference type="Gene3D" id="3.30.40.10">
    <property type="entry name" value="Zinc/RING finger domain, C3HC4 (zinc finger)"/>
    <property type="match status" value="1"/>
</dbReference>
<evidence type="ECO:0000256" key="1">
    <source>
        <dbReference type="SAM" id="MobiDB-lite"/>
    </source>
</evidence>
<reference evidence="3" key="3">
    <citation type="submission" date="2016-03" db="UniProtKB">
        <authorList>
            <consortium name="EnsemblProtists"/>
        </authorList>
    </citation>
    <scope>IDENTIFICATION</scope>
</reference>
<keyword evidence="4" id="KW-1185">Reference proteome</keyword>
<dbReference type="RefSeq" id="XP_005840805.1">
    <property type="nucleotide sequence ID" value="XM_005840748.1"/>
</dbReference>
<dbReference type="HOGENOM" id="CLU_793321_0_0_1"/>
<gene>
    <name evidence="2" type="ORF">GUITHDRAFT_132871</name>
</gene>
<sequence length="350" mass="38895">MSLYPPQNSSSESEEWEDEYSGDESLDDSFSDSSCRTQEYRSRSNSLDSNSSSASDDELDYNTLDHGSLDQIPFLHDQFEIHRGYRQNRRSRGEDDSAPSCPQKRTRLGCHGIELNHQPSDMVGRSDLRSNARNLRSDSSSRVEGLSSSNSSTDRRNSKQDDDWRKALEPAQTRVCEGGVKVAMRSFEHCHQFFVERLSALKGDELVVEGPLTLKLFDPVSLCRLETPCRGHLCQHMEVCGGSGGGGTCIVTPCFDKAFELCTYSRLNTSELEDPEIVEMPKCPICTCTSTDGGEHLMLCPANSREVELSVGDLPGSDNAKEKDVIIAEKAVFWSSPQGTHSNQAWDCVK</sequence>
<dbReference type="EMBL" id="JH992969">
    <property type="protein sequence ID" value="EKX53825.1"/>
    <property type="molecule type" value="Genomic_DNA"/>
</dbReference>
<reference evidence="4" key="2">
    <citation type="submission" date="2012-11" db="EMBL/GenBank/DDBJ databases">
        <authorList>
            <person name="Kuo A."/>
            <person name="Curtis B.A."/>
            <person name="Tanifuji G."/>
            <person name="Burki F."/>
            <person name="Gruber A."/>
            <person name="Irimia M."/>
            <person name="Maruyama S."/>
            <person name="Arias M.C."/>
            <person name="Ball S.G."/>
            <person name="Gile G.H."/>
            <person name="Hirakawa Y."/>
            <person name="Hopkins J.F."/>
            <person name="Rensing S.A."/>
            <person name="Schmutz J."/>
            <person name="Symeonidi A."/>
            <person name="Elias M."/>
            <person name="Eveleigh R.J."/>
            <person name="Herman E.K."/>
            <person name="Klute M.J."/>
            <person name="Nakayama T."/>
            <person name="Obornik M."/>
            <person name="Reyes-Prieto A."/>
            <person name="Armbrust E.V."/>
            <person name="Aves S.J."/>
            <person name="Beiko R.G."/>
            <person name="Coutinho P."/>
            <person name="Dacks J.B."/>
            <person name="Durnford D.G."/>
            <person name="Fast N.M."/>
            <person name="Green B.R."/>
            <person name="Grisdale C."/>
            <person name="Hempe F."/>
            <person name="Henrissat B."/>
            <person name="Hoppner M.P."/>
            <person name="Ishida K.-I."/>
            <person name="Kim E."/>
            <person name="Koreny L."/>
            <person name="Kroth P.G."/>
            <person name="Liu Y."/>
            <person name="Malik S.-B."/>
            <person name="Maier U.G."/>
            <person name="McRose D."/>
            <person name="Mock T."/>
            <person name="Neilson J.A."/>
            <person name="Onodera N.T."/>
            <person name="Poole A.M."/>
            <person name="Pritham E.J."/>
            <person name="Richards T.A."/>
            <person name="Rocap G."/>
            <person name="Roy S.W."/>
            <person name="Sarai C."/>
            <person name="Schaack S."/>
            <person name="Shirato S."/>
            <person name="Slamovits C.H."/>
            <person name="Spencer D.F."/>
            <person name="Suzuki S."/>
            <person name="Worden A.Z."/>
            <person name="Zauner S."/>
            <person name="Barry K."/>
            <person name="Bell C."/>
            <person name="Bharti A.K."/>
            <person name="Crow J.A."/>
            <person name="Grimwood J."/>
            <person name="Kramer R."/>
            <person name="Lindquist E."/>
            <person name="Lucas S."/>
            <person name="Salamov A."/>
            <person name="McFadden G.I."/>
            <person name="Lane C.E."/>
            <person name="Keeling P.J."/>
            <person name="Gray M.W."/>
            <person name="Grigoriev I.V."/>
            <person name="Archibald J.M."/>
        </authorList>
    </citation>
    <scope>NUCLEOTIDE SEQUENCE</scope>
    <source>
        <strain evidence="4">CCMP2712</strain>
    </source>
</reference>
<dbReference type="GeneID" id="17310423"/>
<dbReference type="EnsemblProtists" id="EKX53825">
    <property type="protein sequence ID" value="EKX53825"/>
    <property type="gene ID" value="GUITHDRAFT_132871"/>
</dbReference>
<organism evidence="2">
    <name type="scientific">Guillardia theta (strain CCMP2712)</name>
    <name type="common">Cryptophyte</name>
    <dbReference type="NCBI Taxonomy" id="905079"/>
    <lineage>
        <taxon>Eukaryota</taxon>
        <taxon>Cryptophyceae</taxon>
        <taxon>Pyrenomonadales</taxon>
        <taxon>Geminigeraceae</taxon>
        <taxon>Guillardia</taxon>
    </lineage>
</organism>
<dbReference type="AlphaFoldDB" id="L1K072"/>
<dbReference type="KEGG" id="gtt:GUITHDRAFT_132871"/>
<evidence type="ECO:0000313" key="4">
    <source>
        <dbReference type="Proteomes" id="UP000011087"/>
    </source>
</evidence>
<protein>
    <submittedName>
        <fullName evidence="2 3">Uncharacterized protein</fullName>
    </submittedName>
</protein>
<proteinExistence type="predicted"/>
<feature type="region of interest" description="Disordered" evidence="1">
    <location>
        <begin position="85"/>
        <end position="164"/>
    </location>
</feature>
<dbReference type="InterPro" id="IPR013083">
    <property type="entry name" value="Znf_RING/FYVE/PHD"/>
</dbReference>
<name>L1K072_GUITC</name>
<feature type="compositionally biased region" description="Basic and acidic residues" evidence="1">
    <location>
        <begin position="153"/>
        <end position="164"/>
    </location>
</feature>
<feature type="compositionally biased region" description="Basic and acidic residues" evidence="1">
    <location>
        <begin position="124"/>
        <end position="141"/>
    </location>
</feature>
<evidence type="ECO:0000313" key="2">
    <source>
        <dbReference type="EMBL" id="EKX53825.1"/>
    </source>
</evidence>
<feature type="region of interest" description="Disordered" evidence="1">
    <location>
        <begin position="1"/>
        <end position="64"/>
    </location>
</feature>
<accession>L1K072</accession>
<feature type="compositionally biased region" description="Low complexity" evidence="1">
    <location>
        <begin position="43"/>
        <end position="54"/>
    </location>
</feature>
<reference evidence="2 4" key="1">
    <citation type="journal article" date="2012" name="Nature">
        <title>Algal genomes reveal evolutionary mosaicism and the fate of nucleomorphs.</title>
        <authorList>
            <consortium name="DOE Joint Genome Institute"/>
            <person name="Curtis B.A."/>
            <person name="Tanifuji G."/>
            <person name="Burki F."/>
            <person name="Gruber A."/>
            <person name="Irimia M."/>
            <person name="Maruyama S."/>
            <person name="Arias M.C."/>
            <person name="Ball S.G."/>
            <person name="Gile G.H."/>
            <person name="Hirakawa Y."/>
            <person name="Hopkins J.F."/>
            <person name="Kuo A."/>
            <person name="Rensing S.A."/>
            <person name="Schmutz J."/>
            <person name="Symeonidi A."/>
            <person name="Elias M."/>
            <person name="Eveleigh R.J."/>
            <person name="Herman E.K."/>
            <person name="Klute M.J."/>
            <person name="Nakayama T."/>
            <person name="Obornik M."/>
            <person name="Reyes-Prieto A."/>
            <person name="Armbrust E.V."/>
            <person name="Aves S.J."/>
            <person name="Beiko R.G."/>
            <person name="Coutinho P."/>
            <person name="Dacks J.B."/>
            <person name="Durnford D.G."/>
            <person name="Fast N.M."/>
            <person name="Green B.R."/>
            <person name="Grisdale C.J."/>
            <person name="Hempel F."/>
            <person name="Henrissat B."/>
            <person name="Hoppner M.P."/>
            <person name="Ishida K."/>
            <person name="Kim E."/>
            <person name="Koreny L."/>
            <person name="Kroth P.G."/>
            <person name="Liu Y."/>
            <person name="Malik S.B."/>
            <person name="Maier U.G."/>
            <person name="McRose D."/>
            <person name="Mock T."/>
            <person name="Neilson J.A."/>
            <person name="Onodera N.T."/>
            <person name="Poole A.M."/>
            <person name="Pritham E.J."/>
            <person name="Richards T.A."/>
            <person name="Rocap G."/>
            <person name="Roy S.W."/>
            <person name="Sarai C."/>
            <person name="Schaack S."/>
            <person name="Shirato S."/>
            <person name="Slamovits C.H."/>
            <person name="Spencer D.F."/>
            <person name="Suzuki S."/>
            <person name="Worden A.Z."/>
            <person name="Zauner S."/>
            <person name="Barry K."/>
            <person name="Bell C."/>
            <person name="Bharti A.K."/>
            <person name="Crow J.A."/>
            <person name="Grimwood J."/>
            <person name="Kramer R."/>
            <person name="Lindquist E."/>
            <person name="Lucas S."/>
            <person name="Salamov A."/>
            <person name="McFadden G.I."/>
            <person name="Lane C.E."/>
            <person name="Keeling P.J."/>
            <person name="Gray M.W."/>
            <person name="Grigoriev I.V."/>
            <person name="Archibald J.M."/>
        </authorList>
    </citation>
    <scope>NUCLEOTIDE SEQUENCE</scope>
    <source>
        <strain evidence="2 4">CCMP2712</strain>
    </source>
</reference>
<dbReference type="Proteomes" id="UP000011087">
    <property type="component" value="Unassembled WGS sequence"/>
</dbReference>
<dbReference type="PaxDb" id="55529-EKX53825"/>
<feature type="compositionally biased region" description="Acidic residues" evidence="1">
    <location>
        <begin position="12"/>
        <end position="30"/>
    </location>
</feature>